<keyword evidence="2" id="KW-0413">Isomerase</keyword>
<dbReference type="EMBL" id="JASCXX010000017">
    <property type="protein sequence ID" value="MDI6450220.1"/>
    <property type="molecule type" value="Genomic_DNA"/>
</dbReference>
<name>A0AAW6U001_9BACT</name>
<dbReference type="InterPro" id="IPR006311">
    <property type="entry name" value="TAT_signal"/>
</dbReference>
<dbReference type="InterPro" id="IPR050312">
    <property type="entry name" value="IolE/XylAMocC-like"/>
</dbReference>
<evidence type="ECO:0000313" key="2">
    <source>
        <dbReference type="EMBL" id="MDI6450220.1"/>
    </source>
</evidence>
<sequence>MSEQCISRRDVMGAAGLAAGALLASGRVCAVAGAQPSQTGGGSRFRYCLNTSTIRGQKLGLAREIDVTAEAGYDAIEPWVSSLQEHTRSGGTLRDIRKRIEDKGLTVESAISFARWIVDDDAVRAEAVEQVKREMDLLAQIGGKRIAAPPAGATGGAEIDLLKAAERYRALLELGDQTGVVPQVEVWGPSKNLHRLGQSMFVVIESGHPKACLLPDVYHTYKGGSDFHGFKTISSRTIQVFHLNDYPADPPRETIRDGDRVMPGDGIAPLTQILRDLRDNGSEAVLSLELFSQVYWDKDPLAVAREGLAKMKAAVQAAA</sequence>
<keyword evidence="3" id="KW-1185">Reference proteome</keyword>
<dbReference type="InterPro" id="IPR013022">
    <property type="entry name" value="Xyl_isomerase-like_TIM-brl"/>
</dbReference>
<evidence type="ECO:0000259" key="1">
    <source>
        <dbReference type="Pfam" id="PF01261"/>
    </source>
</evidence>
<reference evidence="2" key="1">
    <citation type="submission" date="2023-05" db="EMBL/GenBank/DDBJ databases">
        <title>Anaerotaeda fermentans gen. nov., sp. nov., a novel anaerobic planctomycete of the new family within the order Sedimentisphaerales isolated from Taman Peninsula, Russia.</title>
        <authorList>
            <person name="Khomyakova M.A."/>
            <person name="Merkel A.Y."/>
            <person name="Slobodkin A.I."/>
        </authorList>
    </citation>
    <scope>NUCLEOTIDE SEQUENCE</scope>
    <source>
        <strain evidence="2">M17dextr</strain>
    </source>
</reference>
<dbReference type="Pfam" id="PF01261">
    <property type="entry name" value="AP_endonuc_2"/>
    <property type="match status" value="1"/>
</dbReference>
<dbReference type="RefSeq" id="WP_349245628.1">
    <property type="nucleotide sequence ID" value="NZ_JASCXX010000017.1"/>
</dbReference>
<protein>
    <submittedName>
        <fullName evidence="2">Sugar phosphate isomerase/epimerase family protein</fullName>
    </submittedName>
</protein>
<evidence type="ECO:0000313" key="3">
    <source>
        <dbReference type="Proteomes" id="UP001431776"/>
    </source>
</evidence>
<organism evidence="2 3">
    <name type="scientific">Anaerobaca lacustris</name>
    <dbReference type="NCBI Taxonomy" id="3044600"/>
    <lineage>
        <taxon>Bacteria</taxon>
        <taxon>Pseudomonadati</taxon>
        <taxon>Planctomycetota</taxon>
        <taxon>Phycisphaerae</taxon>
        <taxon>Sedimentisphaerales</taxon>
        <taxon>Anaerobacaceae</taxon>
        <taxon>Anaerobaca</taxon>
    </lineage>
</organism>
<comment type="caution">
    <text evidence="2">The sequence shown here is derived from an EMBL/GenBank/DDBJ whole genome shotgun (WGS) entry which is preliminary data.</text>
</comment>
<proteinExistence type="predicted"/>
<accession>A0AAW6U001</accession>
<dbReference type="Gene3D" id="3.20.20.150">
    <property type="entry name" value="Divalent-metal-dependent TIM barrel enzymes"/>
    <property type="match status" value="1"/>
</dbReference>
<dbReference type="AlphaFoldDB" id="A0AAW6U001"/>
<dbReference type="PANTHER" id="PTHR12110:SF48">
    <property type="entry name" value="BLL3656 PROTEIN"/>
    <property type="match status" value="1"/>
</dbReference>
<dbReference type="InterPro" id="IPR036237">
    <property type="entry name" value="Xyl_isomerase-like_sf"/>
</dbReference>
<dbReference type="GO" id="GO:0016853">
    <property type="term" value="F:isomerase activity"/>
    <property type="evidence" value="ECO:0007669"/>
    <property type="project" value="UniProtKB-KW"/>
</dbReference>
<dbReference type="PROSITE" id="PS51318">
    <property type="entry name" value="TAT"/>
    <property type="match status" value="1"/>
</dbReference>
<dbReference type="SUPFAM" id="SSF51658">
    <property type="entry name" value="Xylose isomerase-like"/>
    <property type="match status" value="1"/>
</dbReference>
<feature type="domain" description="Xylose isomerase-like TIM barrel" evidence="1">
    <location>
        <begin position="66"/>
        <end position="313"/>
    </location>
</feature>
<gene>
    <name evidence="2" type="ORF">QJ522_14260</name>
</gene>
<dbReference type="Proteomes" id="UP001431776">
    <property type="component" value="Unassembled WGS sequence"/>
</dbReference>
<dbReference type="PANTHER" id="PTHR12110">
    <property type="entry name" value="HYDROXYPYRUVATE ISOMERASE"/>
    <property type="match status" value="1"/>
</dbReference>